<keyword evidence="2" id="KW-1185">Reference proteome</keyword>
<accession>A0AAD8NQ44</accession>
<name>A0AAD8NQ44_TARER</name>
<reference evidence="1" key="1">
    <citation type="journal article" date="2023" name="bioRxiv">
        <title>Improved chromosome-level genome assembly for marigold (Tagetes erecta).</title>
        <authorList>
            <person name="Jiang F."/>
            <person name="Yuan L."/>
            <person name="Wang S."/>
            <person name="Wang H."/>
            <person name="Xu D."/>
            <person name="Wang A."/>
            <person name="Fan W."/>
        </authorList>
    </citation>
    <scope>NUCLEOTIDE SEQUENCE</scope>
    <source>
        <strain evidence="1">WSJ</strain>
        <tissue evidence="1">Leaf</tissue>
    </source>
</reference>
<proteinExistence type="predicted"/>
<organism evidence="1 2">
    <name type="scientific">Tagetes erecta</name>
    <name type="common">African marigold</name>
    <dbReference type="NCBI Taxonomy" id="13708"/>
    <lineage>
        <taxon>Eukaryota</taxon>
        <taxon>Viridiplantae</taxon>
        <taxon>Streptophyta</taxon>
        <taxon>Embryophyta</taxon>
        <taxon>Tracheophyta</taxon>
        <taxon>Spermatophyta</taxon>
        <taxon>Magnoliopsida</taxon>
        <taxon>eudicotyledons</taxon>
        <taxon>Gunneridae</taxon>
        <taxon>Pentapetalae</taxon>
        <taxon>asterids</taxon>
        <taxon>campanulids</taxon>
        <taxon>Asterales</taxon>
        <taxon>Asteraceae</taxon>
        <taxon>Asteroideae</taxon>
        <taxon>Heliantheae alliance</taxon>
        <taxon>Tageteae</taxon>
        <taxon>Tagetes</taxon>
    </lineage>
</organism>
<protein>
    <submittedName>
        <fullName evidence="1">Uncharacterized protein</fullName>
    </submittedName>
</protein>
<dbReference type="EMBL" id="JAUHHV010000008">
    <property type="protein sequence ID" value="KAK1416626.1"/>
    <property type="molecule type" value="Genomic_DNA"/>
</dbReference>
<evidence type="ECO:0000313" key="2">
    <source>
        <dbReference type="Proteomes" id="UP001229421"/>
    </source>
</evidence>
<dbReference type="Proteomes" id="UP001229421">
    <property type="component" value="Unassembled WGS sequence"/>
</dbReference>
<evidence type="ECO:0000313" key="1">
    <source>
        <dbReference type="EMBL" id="KAK1416626.1"/>
    </source>
</evidence>
<comment type="caution">
    <text evidence="1">The sequence shown here is derived from an EMBL/GenBank/DDBJ whole genome shotgun (WGS) entry which is preliminary data.</text>
</comment>
<gene>
    <name evidence="1" type="ORF">QVD17_32417</name>
</gene>
<sequence length="319" mass="37554">MIDCEMYSDIGMVMVLVKKDVQGQIVLNVRRRLLTLQSQHDGIITMGKIQVQKLMILSERTWLLTAQSQNGIAYEDIHGRLFLYWYNGNQNRELCWINRYEVRVWVGKDVWLCACCFLTWFRYGIFALKDTPSVEVKVEILMRISCLKWYCYFEVLKDKCNKFMLQLTFQSQLDGILVDYVVKSWITLFVMYEGLMMVEKKDAGYQRKIMKFLMINWRMKKQELTLKSQWPAMKKMGSAGYFANIEGLDCCFIYGIWADDEGKLGFGIDEDYLYGLDERVGVKWEWNLSCIGRMLLVGWRLDVVLMEAYFGVLGFGWNG</sequence>
<dbReference type="AlphaFoldDB" id="A0AAD8NQ44"/>